<proteinExistence type="predicted"/>
<keyword evidence="2" id="KW-1185">Reference proteome</keyword>
<dbReference type="HOGENOM" id="CLU_2554135_0_0_12"/>
<dbReference type="RefSeq" id="WP_002771276.1">
    <property type="nucleotide sequence ID" value="NZ_JH597773.1"/>
</dbReference>
<name>H2CJY9_9LEPT</name>
<evidence type="ECO:0000313" key="2">
    <source>
        <dbReference type="Proteomes" id="UP000005737"/>
    </source>
</evidence>
<organism evidence="1 2">
    <name type="scientific">Leptonema illini DSM 21528</name>
    <dbReference type="NCBI Taxonomy" id="929563"/>
    <lineage>
        <taxon>Bacteria</taxon>
        <taxon>Pseudomonadati</taxon>
        <taxon>Spirochaetota</taxon>
        <taxon>Spirochaetia</taxon>
        <taxon>Leptospirales</taxon>
        <taxon>Leptospiraceae</taxon>
        <taxon>Leptonema</taxon>
    </lineage>
</organism>
<evidence type="ECO:0000313" key="1">
    <source>
        <dbReference type="EMBL" id="EHQ06078.1"/>
    </source>
</evidence>
<protein>
    <recommendedName>
        <fullName evidence="3">Addiction module component CHP02574 family protein</fullName>
    </recommendedName>
</protein>
<dbReference type="STRING" id="183.GCA_002009735_03926"/>
<dbReference type="AlphaFoldDB" id="H2CJY9"/>
<dbReference type="EMBL" id="JH597773">
    <property type="protein sequence ID" value="EHQ06078.1"/>
    <property type="molecule type" value="Genomic_DNA"/>
</dbReference>
<dbReference type="InterPro" id="IPR013406">
    <property type="entry name" value="CHP02574_addiction_mod"/>
</dbReference>
<reference evidence="1 2" key="1">
    <citation type="submission" date="2011-10" db="EMBL/GenBank/DDBJ databases">
        <title>The Improved High-Quality Draft genome of Leptonema illini DSM 21528.</title>
        <authorList>
            <consortium name="US DOE Joint Genome Institute (JGI-PGF)"/>
            <person name="Lucas S."/>
            <person name="Copeland A."/>
            <person name="Lapidus A."/>
            <person name="Glavina del Rio T."/>
            <person name="Dalin E."/>
            <person name="Tice H."/>
            <person name="Bruce D."/>
            <person name="Goodwin L."/>
            <person name="Pitluck S."/>
            <person name="Peters L."/>
            <person name="Mikhailova N."/>
            <person name="Held B."/>
            <person name="Kyrpides N."/>
            <person name="Mavromatis K."/>
            <person name="Ivanova N."/>
            <person name="Markowitz V."/>
            <person name="Cheng J.-F."/>
            <person name="Hugenholtz P."/>
            <person name="Woyke T."/>
            <person name="Wu D."/>
            <person name="Gronow S."/>
            <person name="Wellnitz S."/>
            <person name="Brambilla E.-M."/>
            <person name="Klenk H.-P."/>
            <person name="Eisen J.A."/>
        </authorList>
    </citation>
    <scope>NUCLEOTIDE SEQUENCE [LARGE SCALE GENOMIC DNA]</scope>
    <source>
        <strain evidence="1 2">DSM 21528</strain>
    </source>
</reference>
<dbReference type="Pfam" id="PF09720">
    <property type="entry name" value="Unstab_antitox"/>
    <property type="match status" value="1"/>
</dbReference>
<gene>
    <name evidence="1" type="ORF">Lepil_1388</name>
</gene>
<dbReference type="Proteomes" id="UP000005737">
    <property type="component" value="Unassembled WGS sequence"/>
</dbReference>
<evidence type="ECO:0008006" key="3">
    <source>
        <dbReference type="Google" id="ProtNLM"/>
    </source>
</evidence>
<accession>H2CJY9</accession>
<sequence>MARTLAEIELEISSLTEEDRVSLMGYLSETLCKPTDPQIEAAIQTELRKRLSMLEVGEARWVDGDQALAEIEARLHSKHAKL</sequence>